<dbReference type="EMBL" id="BLXT01002893">
    <property type="protein sequence ID" value="GFN98898.1"/>
    <property type="molecule type" value="Genomic_DNA"/>
</dbReference>
<dbReference type="AlphaFoldDB" id="A0AAV3ZWW4"/>
<protein>
    <submittedName>
        <fullName evidence="1">Uncharacterized protein</fullName>
    </submittedName>
</protein>
<dbReference type="Proteomes" id="UP000735302">
    <property type="component" value="Unassembled WGS sequence"/>
</dbReference>
<gene>
    <name evidence="1" type="ORF">PoB_002540400</name>
</gene>
<evidence type="ECO:0000313" key="1">
    <source>
        <dbReference type="EMBL" id="GFN98898.1"/>
    </source>
</evidence>
<organism evidence="1 2">
    <name type="scientific">Plakobranchus ocellatus</name>
    <dbReference type="NCBI Taxonomy" id="259542"/>
    <lineage>
        <taxon>Eukaryota</taxon>
        <taxon>Metazoa</taxon>
        <taxon>Spiralia</taxon>
        <taxon>Lophotrochozoa</taxon>
        <taxon>Mollusca</taxon>
        <taxon>Gastropoda</taxon>
        <taxon>Heterobranchia</taxon>
        <taxon>Euthyneura</taxon>
        <taxon>Panpulmonata</taxon>
        <taxon>Sacoglossa</taxon>
        <taxon>Placobranchoidea</taxon>
        <taxon>Plakobranchidae</taxon>
        <taxon>Plakobranchus</taxon>
    </lineage>
</organism>
<comment type="caution">
    <text evidence="1">The sequence shown here is derived from an EMBL/GenBank/DDBJ whole genome shotgun (WGS) entry which is preliminary data.</text>
</comment>
<name>A0AAV3ZWW4_9GAST</name>
<reference evidence="1 2" key="1">
    <citation type="journal article" date="2021" name="Elife">
        <title>Chloroplast acquisition without the gene transfer in kleptoplastic sea slugs, Plakobranchus ocellatus.</title>
        <authorList>
            <person name="Maeda T."/>
            <person name="Takahashi S."/>
            <person name="Yoshida T."/>
            <person name="Shimamura S."/>
            <person name="Takaki Y."/>
            <person name="Nagai Y."/>
            <person name="Toyoda A."/>
            <person name="Suzuki Y."/>
            <person name="Arimoto A."/>
            <person name="Ishii H."/>
            <person name="Satoh N."/>
            <person name="Nishiyama T."/>
            <person name="Hasebe M."/>
            <person name="Maruyama T."/>
            <person name="Minagawa J."/>
            <person name="Obokata J."/>
            <person name="Shigenobu S."/>
        </authorList>
    </citation>
    <scope>NUCLEOTIDE SEQUENCE [LARGE SCALE GENOMIC DNA]</scope>
</reference>
<sequence length="144" mass="16520">MRGLTKKQFTLNKRFAMNKRFVIRFGCFFLHCNIREVLVRISTEVKPKKFDLDLLNLSQRLDCACLAGLTSTKTKLAIGVGRKKVKGHRLGQRSWVTPVLKSTFNSIVQTPALKFPEHECYSRARIHPDVECEQQTQEDNKSPG</sequence>
<keyword evidence="2" id="KW-1185">Reference proteome</keyword>
<accession>A0AAV3ZWW4</accession>
<proteinExistence type="predicted"/>
<evidence type="ECO:0000313" key="2">
    <source>
        <dbReference type="Proteomes" id="UP000735302"/>
    </source>
</evidence>